<comment type="caution">
    <text evidence="2">The sequence shown here is derived from an EMBL/GenBank/DDBJ whole genome shotgun (WGS) entry which is preliminary data.</text>
</comment>
<dbReference type="Proteomes" id="UP000316981">
    <property type="component" value="Unassembled WGS sequence"/>
</dbReference>
<dbReference type="EMBL" id="VMTP01000071">
    <property type="protein sequence ID" value="TVT79784.1"/>
    <property type="molecule type" value="Genomic_DNA"/>
</dbReference>
<dbReference type="AlphaFoldDB" id="A0A558F2F5"/>
<name>A0A558F2F5_9GAMM</name>
<sequence length="175" mass="19790">MQDPMNSTPIYQAATALQFQSGSTLFLFQHTQHADAQLLLQKFAFEDQSNLLILAEMPNADTDLDQYLQRIQQRMQHATTGWHAVVYGDEAFIWRVMQTLLATGLMQDEISLISSTGPRQVYCVHCGHQQLYSQQDYCDCEQCGVHLLVRSHFSRRLGAYMGVCADADYPHGDAA</sequence>
<reference evidence="2 3" key="1">
    <citation type="submission" date="2019-07" db="EMBL/GenBank/DDBJ databases">
        <title>Draft Genome Sequence of the first blaOXA-58-Harboring Acinetobacter colistiniresistens clinical isolate from Brazil.</title>
        <authorList>
            <person name="Favaro L.S."/>
            <person name="Paula-Petroli S.B."/>
            <person name="Moura C.F."/>
            <person name="Tognim M.C.B."/>
            <person name="Venancio E.J."/>
            <person name="Yamada-Ogatta S.F."/>
            <person name="Carrara-Marroni F.E."/>
        </authorList>
    </citation>
    <scope>NUCLEOTIDE SEQUENCE [LARGE SCALE GENOMIC DNA]</scope>
    <source>
        <strain evidence="2 3">DL</strain>
    </source>
</reference>
<dbReference type="InterPro" id="IPR048037">
    <property type="entry name" value="DmmA-like_C"/>
</dbReference>
<evidence type="ECO:0000313" key="3">
    <source>
        <dbReference type="Proteomes" id="UP000316981"/>
    </source>
</evidence>
<dbReference type="Pfam" id="PF22289">
    <property type="entry name" value="DmmA-like_C"/>
    <property type="match status" value="1"/>
</dbReference>
<dbReference type="NCBIfam" id="NF041259">
    <property type="entry name" value="mono_DmmA_fam"/>
    <property type="match status" value="1"/>
</dbReference>
<accession>A0A558F2F5</accession>
<evidence type="ECO:0000259" key="1">
    <source>
        <dbReference type="Pfam" id="PF22289"/>
    </source>
</evidence>
<feature type="domain" description="Dimethylamine monooxygenase subunit DmmA-like C-terminal" evidence="1">
    <location>
        <begin position="120"/>
        <end position="163"/>
    </location>
</feature>
<gene>
    <name evidence="2" type="ORF">FPV60_13830</name>
</gene>
<dbReference type="RefSeq" id="WP_111828297.1">
    <property type="nucleotide sequence ID" value="NZ_BKKF01000022.1"/>
</dbReference>
<evidence type="ECO:0000313" key="2">
    <source>
        <dbReference type="EMBL" id="TVT79784.1"/>
    </source>
</evidence>
<proteinExistence type="predicted"/>
<protein>
    <recommendedName>
        <fullName evidence="1">Dimethylamine monooxygenase subunit DmmA-like C-terminal domain-containing protein</fullName>
    </recommendedName>
</protein>
<organism evidence="2 3">
    <name type="scientific">Acinetobacter colistiniresistens</name>
    <dbReference type="NCBI Taxonomy" id="280145"/>
    <lineage>
        <taxon>Bacteria</taxon>
        <taxon>Pseudomonadati</taxon>
        <taxon>Pseudomonadota</taxon>
        <taxon>Gammaproteobacteria</taxon>
        <taxon>Moraxellales</taxon>
        <taxon>Moraxellaceae</taxon>
        <taxon>Acinetobacter</taxon>
    </lineage>
</organism>